<evidence type="ECO:0000313" key="2">
    <source>
        <dbReference type="Proteomes" id="UP000183971"/>
    </source>
</evidence>
<keyword evidence="2" id="KW-1185">Reference proteome</keyword>
<name>A0A1L7VJJ5_FUSPR</name>
<dbReference type="GeneID" id="42055217"/>
<dbReference type="RefSeq" id="XP_031081350.1">
    <property type="nucleotide sequence ID" value="XM_031231300.1"/>
</dbReference>
<dbReference type="Proteomes" id="UP000183971">
    <property type="component" value="Unassembled WGS sequence"/>
</dbReference>
<comment type="caution">
    <text evidence="1">The sequence shown here is derived from an EMBL/GenBank/DDBJ whole genome shotgun (WGS) entry which is preliminary data.</text>
</comment>
<organism evidence="1 2">
    <name type="scientific">Fusarium proliferatum (strain ET1)</name>
    <name type="common">Orchid endophyte fungus</name>
    <dbReference type="NCBI Taxonomy" id="1227346"/>
    <lineage>
        <taxon>Eukaryota</taxon>
        <taxon>Fungi</taxon>
        <taxon>Dikarya</taxon>
        <taxon>Ascomycota</taxon>
        <taxon>Pezizomycotina</taxon>
        <taxon>Sordariomycetes</taxon>
        <taxon>Hypocreomycetidae</taxon>
        <taxon>Hypocreales</taxon>
        <taxon>Nectriaceae</taxon>
        <taxon>Fusarium</taxon>
        <taxon>Fusarium fujikuroi species complex</taxon>
    </lineage>
</organism>
<protein>
    <submittedName>
        <fullName evidence="1">Uncharacterized protein</fullName>
    </submittedName>
</protein>
<gene>
    <name evidence="1" type="ORF">FPRO_10345</name>
</gene>
<accession>A0A1L7VJJ5</accession>
<reference evidence="2" key="1">
    <citation type="journal article" date="2016" name="Genome Biol. Evol.">
        <title>Comparative 'omics' of the Fusarium fujikuroi species complex highlights differences in genetic potential and metabolite synthesis.</title>
        <authorList>
            <person name="Niehaus E.-M."/>
            <person name="Muensterkoetter M."/>
            <person name="Proctor R.H."/>
            <person name="Brown D.W."/>
            <person name="Sharon A."/>
            <person name="Idan Y."/>
            <person name="Oren-Young L."/>
            <person name="Sieber C.M."/>
            <person name="Novak O."/>
            <person name="Pencik A."/>
            <person name="Tarkowska D."/>
            <person name="Hromadova K."/>
            <person name="Freeman S."/>
            <person name="Maymon M."/>
            <person name="Elazar M."/>
            <person name="Youssef S.A."/>
            <person name="El-Shabrawy E.S.M."/>
            <person name="Shalaby A.B.A."/>
            <person name="Houterman P."/>
            <person name="Brock N.L."/>
            <person name="Burkhardt I."/>
            <person name="Tsavkelova E.A."/>
            <person name="Dickschat J.S."/>
            <person name="Galuszka P."/>
            <person name="Gueldener U."/>
            <person name="Tudzynski B."/>
        </authorList>
    </citation>
    <scope>NUCLEOTIDE SEQUENCE [LARGE SCALE GENOMIC DNA]</scope>
    <source>
        <strain evidence="2">ET1</strain>
    </source>
</reference>
<dbReference type="VEuPathDB" id="FungiDB:FPRO_10345"/>
<proteinExistence type="predicted"/>
<sequence>MDLNFNNWFPLYPDVMHMAFGSAIYNPSGQECSAVVDAFGNVSQFPTYQARRLRRVLALCKRHRTDECDSFKKLSLAEKVKLLVTGRATKETQHISPPTGFPWTAKFAIEVFQGKRGKPVKEFQTELDATQDPKALPVDTAVRSLQMSGATTGSMKVAASLFVLISHDLEGYTSGGLLIDGGTDHGAGRVEEGNRVFATIHQHLAPCQAATEAKPTKSTSALRTPTPLSALSLSSIIEDFQNPPEPYWLADIRFGHLVVPSCLSAEETTTREIISAIRGQEIDCPIIFVHSRHKQRICRTEMLDLPLLPQYNETTLEYEWFSSILEKNPSIRVLTTSNLFGNNLLSELVSIRSSYPVAHYEIPIPRHVYAIPEYAVDNSRGNAMYNIIENRVLARDQDDAHAIPFVPPLTRKDVFPTITQSLSHNTLLLKHVNDTGPIMKWRLTLQSTQKLHDNPATVIEVDAEHPIPSFLDGYSHAQVALGRRYMREILDKDIKQGLPTEDEQIGAGFFEYNVDKNAWRKIFKRLGDQAPPWLWKDGPQRDDMIGRISLVYRQWRIDNNFPADTNDGPTSYILETSKAHGKATAMRSSAYQIGKLSRRSMESEQG</sequence>
<dbReference type="AlphaFoldDB" id="A0A1L7VJJ5"/>
<dbReference type="EMBL" id="FJOF01000005">
    <property type="protein sequence ID" value="CZR40757.1"/>
    <property type="molecule type" value="Genomic_DNA"/>
</dbReference>
<evidence type="ECO:0000313" key="1">
    <source>
        <dbReference type="EMBL" id="CZR40757.1"/>
    </source>
</evidence>